<gene>
    <name evidence="1" type="ORF">ICC18_22630</name>
</gene>
<evidence type="ECO:0000313" key="1">
    <source>
        <dbReference type="EMBL" id="MBD0382909.1"/>
    </source>
</evidence>
<protein>
    <submittedName>
        <fullName evidence="1">Uncharacterized protein</fullName>
    </submittedName>
</protein>
<accession>A0A926KRT7</accession>
<keyword evidence="2" id="KW-1185">Reference proteome</keyword>
<dbReference type="RefSeq" id="WP_188176702.1">
    <property type="nucleotide sequence ID" value="NZ_JACVVD010000009.1"/>
</dbReference>
<dbReference type="AlphaFoldDB" id="A0A926KRT7"/>
<evidence type="ECO:0000313" key="2">
    <source>
        <dbReference type="Proteomes" id="UP000650466"/>
    </source>
</evidence>
<proteinExistence type="predicted"/>
<comment type="caution">
    <text evidence="1">The sequence shown here is derived from an EMBL/GenBank/DDBJ whole genome shotgun (WGS) entry which is preliminary data.</text>
</comment>
<dbReference type="Proteomes" id="UP000650466">
    <property type="component" value="Unassembled WGS sequence"/>
</dbReference>
<sequence length="51" mass="5767">MNKHPLFIHINTITELDLHDALVAARKFFVTFIHNIPDLILDAPPFGPGMN</sequence>
<organism evidence="1 2">
    <name type="scientific">Paenibacillus sedimenti</name>
    <dbReference type="NCBI Taxonomy" id="2770274"/>
    <lineage>
        <taxon>Bacteria</taxon>
        <taxon>Bacillati</taxon>
        <taxon>Bacillota</taxon>
        <taxon>Bacilli</taxon>
        <taxon>Bacillales</taxon>
        <taxon>Paenibacillaceae</taxon>
        <taxon>Paenibacillus</taxon>
    </lineage>
</organism>
<reference evidence="1" key="1">
    <citation type="submission" date="2020-09" db="EMBL/GenBank/DDBJ databases">
        <title>Draft Genome Sequence of Paenibacillus sp. WST5.</title>
        <authorList>
            <person name="Bao Z."/>
        </authorList>
    </citation>
    <scope>NUCLEOTIDE SEQUENCE</scope>
    <source>
        <strain evidence="1">WST5</strain>
    </source>
</reference>
<name>A0A926KRT7_9BACL</name>
<dbReference type="EMBL" id="JACVVD010000009">
    <property type="protein sequence ID" value="MBD0382909.1"/>
    <property type="molecule type" value="Genomic_DNA"/>
</dbReference>